<evidence type="ECO:0000313" key="12">
    <source>
        <dbReference type="Proteomes" id="UP000472355"/>
    </source>
</evidence>
<evidence type="ECO:0000256" key="6">
    <source>
        <dbReference type="ARBA" id="ARBA00022801"/>
    </source>
</evidence>
<dbReference type="HAMAP" id="MF_01818">
    <property type="entry name" value="RNase_Z_BN"/>
    <property type="match status" value="1"/>
</dbReference>
<name>A0A0C2SMR6_CLOBO</name>
<dbReference type="AlphaFoldDB" id="A0A0C2SMR6"/>
<evidence type="ECO:0000256" key="2">
    <source>
        <dbReference type="ARBA" id="ARBA00022694"/>
    </source>
</evidence>
<dbReference type="Gene3D" id="3.60.15.10">
    <property type="entry name" value="Ribonuclease Z/Hydroxyacylglutathione hydrolase-like"/>
    <property type="match status" value="1"/>
</dbReference>
<keyword evidence="2 8" id="KW-0819">tRNA processing</keyword>
<dbReference type="Proteomes" id="UP000473681">
    <property type="component" value="Unassembled WGS sequence"/>
</dbReference>
<keyword evidence="3 8" id="KW-0540">Nuclease</keyword>
<dbReference type="NCBIfam" id="TIGR02651">
    <property type="entry name" value="RNase_Z"/>
    <property type="match status" value="1"/>
</dbReference>
<proteinExistence type="inferred from homology"/>
<comment type="catalytic activity">
    <reaction evidence="8">
        <text>Endonucleolytic cleavage of RNA, removing extra 3' nucleotides from tRNA precursor, generating 3' termini of tRNAs. A 3'-hydroxy group is left at the tRNA terminus and a 5'-phosphoryl group is left at the trailer molecule.</text>
        <dbReference type="EC" id="3.1.26.11"/>
    </reaction>
</comment>
<dbReference type="GO" id="GO:0008270">
    <property type="term" value="F:zinc ion binding"/>
    <property type="evidence" value="ECO:0007669"/>
    <property type="project" value="UniProtKB-UniRule"/>
</dbReference>
<dbReference type="Proteomes" id="UP000472355">
    <property type="component" value="Unassembled WGS sequence"/>
</dbReference>
<dbReference type="InterPro" id="IPR036866">
    <property type="entry name" value="RibonucZ/Hydroxyglut_hydro"/>
</dbReference>
<reference evidence="13 14" key="2">
    <citation type="submission" date="2019-04" db="EMBL/GenBank/DDBJ databases">
        <title>Genome sequencing of Clostridium botulinum Groups I-IV and Clostridium butyricum.</title>
        <authorList>
            <person name="Brunt J."/>
            <person name="Van Vliet A.H.M."/>
            <person name="Stringer S.C."/>
            <person name="Carter A.T."/>
            <person name="Peck M.W."/>
        </authorList>
    </citation>
    <scope>NUCLEOTIDE SEQUENCE [LARGE SCALE GENOMIC DNA]</scope>
    <source>
        <strain evidence="10 14">1605</strain>
        <strain evidence="11 13">CB-K-33E</strain>
    </source>
</reference>
<evidence type="ECO:0000313" key="10">
    <source>
        <dbReference type="EMBL" id="NFF86490.1"/>
    </source>
</evidence>
<feature type="binding site" evidence="8">
    <location>
        <position position="219"/>
    </location>
    <ligand>
        <name>Zn(2+)</name>
        <dbReference type="ChEBI" id="CHEBI:29105"/>
        <label>2</label>
        <note>catalytic</note>
    </ligand>
</feature>
<evidence type="ECO:0000256" key="5">
    <source>
        <dbReference type="ARBA" id="ARBA00022759"/>
    </source>
</evidence>
<dbReference type="EC" id="3.1.26.11" evidence="8"/>
<evidence type="ECO:0000313" key="11">
    <source>
        <dbReference type="EMBL" id="NFN36061.1"/>
    </source>
</evidence>
<dbReference type="EMBL" id="SWOV01000002">
    <property type="protein sequence ID" value="NFF86490.1"/>
    <property type="molecule type" value="Genomic_DNA"/>
</dbReference>
<dbReference type="EMBL" id="SGKU01000013">
    <property type="protein sequence ID" value="NFA42247.1"/>
    <property type="molecule type" value="Genomic_DNA"/>
</dbReference>
<dbReference type="PANTHER" id="PTHR46018">
    <property type="entry name" value="ZINC PHOSPHODIESTERASE ELAC PROTEIN 1"/>
    <property type="match status" value="1"/>
</dbReference>
<evidence type="ECO:0000256" key="8">
    <source>
        <dbReference type="HAMAP-Rule" id="MF_01818"/>
    </source>
</evidence>
<feature type="binding site" evidence="8">
    <location>
        <position position="151"/>
    </location>
    <ligand>
        <name>Zn(2+)</name>
        <dbReference type="ChEBI" id="CHEBI:29105"/>
        <label>1</label>
        <note>catalytic</note>
    </ligand>
</feature>
<feature type="binding site" evidence="8">
    <location>
        <position position="65"/>
    </location>
    <ligand>
        <name>Zn(2+)</name>
        <dbReference type="ChEBI" id="CHEBI:29105"/>
        <label>2</label>
        <note>catalytic</note>
    </ligand>
</feature>
<feature type="binding site" evidence="8">
    <location>
        <position position="66"/>
    </location>
    <ligand>
        <name>Zn(2+)</name>
        <dbReference type="ChEBI" id="CHEBI:29105"/>
        <label>2</label>
        <note>catalytic</note>
    </ligand>
</feature>
<dbReference type="GO" id="GO:0042781">
    <property type="term" value="F:3'-tRNA processing endoribonuclease activity"/>
    <property type="evidence" value="ECO:0007669"/>
    <property type="project" value="UniProtKB-UniRule"/>
</dbReference>
<reference evidence="9 12" key="1">
    <citation type="submission" date="2019-02" db="EMBL/GenBank/DDBJ databases">
        <title>Genome sequencing of Clostridium botulinum clinical isolates.</title>
        <authorList>
            <person name="Brunt J."/>
            <person name="Van Vliet A.H.M."/>
            <person name="Stringer S.C."/>
            <person name="Grant K.A."/>
            <person name="Carter A.C."/>
            <person name="Peck M.W."/>
        </authorList>
    </citation>
    <scope>NUCLEOTIDE SEQUENCE [LARGE SCALE GENOMIC DNA]</scope>
    <source>
        <strain evidence="9 12">H113700579</strain>
    </source>
</reference>
<keyword evidence="4 8" id="KW-0479">Metal-binding</keyword>
<evidence type="ECO:0000256" key="1">
    <source>
        <dbReference type="ARBA" id="ARBA00011738"/>
    </source>
</evidence>
<gene>
    <name evidence="8" type="primary">rnz</name>
    <name evidence="9" type="ORF">EXM65_06555</name>
    <name evidence="10" type="ORF">FC774_01015</name>
    <name evidence="11" type="ORF">FDB51_13175</name>
</gene>
<evidence type="ECO:0000313" key="13">
    <source>
        <dbReference type="Proteomes" id="UP000473681"/>
    </source>
</evidence>
<evidence type="ECO:0000256" key="4">
    <source>
        <dbReference type="ARBA" id="ARBA00022723"/>
    </source>
</evidence>
<dbReference type="RefSeq" id="WP_017825121.1">
    <property type="nucleotide sequence ID" value="NZ_JACBBZ010000001.1"/>
</dbReference>
<dbReference type="NCBIfam" id="NF000801">
    <property type="entry name" value="PRK00055.1-3"/>
    <property type="match status" value="1"/>
</dbReference>
<dbReference type="Proteomes" id="UP000476820">
    <property type="component" value="Unassembled WGS sequence"/>
</dbReference>
<dbReference type="OrthoDB" id="9800940at2"/>
<evidence type="ECO:0000256" key="7">
    <source>
        <dbReference type="ARBA" id="ARBA00022833"/>
    </source>
</evidence>
<comment type="subunit">
    <text evidence="1 8">Homodimer.</text>
</comment>
<evidence type="ECO:0000313" key="9">
    <source>
        <dbReference type="EMBL" id="NFA42247.1"/>
    </source>
</evidence>
<evidence type="ECO:0000256" key="3">
    <source>
        <dbReference type="ARBA" id="ARBA00022722"/>
    </source>
</evidence>
<comment type="caution">
    <text evidence="10">The sequence shown here is derived from an EMBL/GenBank/DDBJ whole genome shotgun (WGS) entry which is preliminary data.</text>
</comment>
<dbReference type="EMBL" id="SWVK01000018">
    <property type="protein sequence ID" value="NFN36061.1"/>
    <property type="molecule type" value="Genomic_DNA"/>
</dbReference>
<dbReference type="InterPro" id="IPR013471">
    <property type="entry name" value="RNase_Z/BN"/>
</dbReference>
<feature type="active site" description="Proton acceptor" evidence="8">
    <location>
        <position position="65"/>
    </location>
</feature>
<accession>A0A0C2SMR6</accession>
<dbReference type="PANTHER" id="PTHR46018:SF2">
    <property type="entry name" value="ZINC PHOSPHODIESTERASE ELAC PROTEIN 1"/>
    <property type="match status" value="1"/>
</dbReference>
<protein>
    <recommendedName>
        <fullName evidence="8">Ribonuclease Z</fullName>
        <shortName evidence="8">RNase Z</shortName>
        <ecNumber evidence="8">3.1.26.11</ecNumber>
    </recommendedName>
    <alternativeName>
        <fullName evidence="8">tRNA 3 endonuclease</fullName>
    </alternativeName>
    <alternativeName>
        <fullName evidence="8">tRNase Z</fullName>
    </alternativeName>
</protein>
<dbReference type="SUPFAM" id="SSF56281">
    <property type="entry name" value="Metallo-hydrolase/oxidoreductase"/>
    <property type="match status" value="1"/>
</dbReference>
<feature type="binding site" evidence="8">
    <location>
        <position position="63"/>
    </location>
    <ligand>
        <name>Zn(2+)</name>
        <dbReference type="ChEBI" id="CHEBI:29105"/>
        <label>1</label>
        <note>catalytic</note>
    </ligand>
</feature>
<sequence>MIDLCILGTTGGMPMVNKYLSATLININGRKILIDCGEGTQVAMREIGWGFKSIDLICITHSHGDHIIGLPGLLSTMGNSGRTEKVIIVGPKGIKEIVNGLNIINPYLPYELEVVELENNDLKFIIDKNNMFLCEDNDKCNLILSSLEVEHSAKCLSYSFYIKRRPRFSVEKASKNNVPKLLWSKLQNQEIVNYDNKIYTPDLVLDNARKGIKISYVTDTRPISTLPQFIKYSDLFICEGTYGSDEDIDKAIKNKHMTFRESATLAKKGECNELILTHFSPALSAPENFLNNAKEIFHNSIVAHDGLIKTLKFID</sequence>
<feature type="binding site" evidence="8">
    <location>
        <position position="219"/>
    </location>
    <ligand>
        <name>Zn(2+)</name>
        <dbReference type="ChEBI" id="CHEBI:29105"/>
        <label>1</label>
        <note>catalytic</note>
    </ligand>
</feature>
<keyword evidence="5 8" id="KW-0255">Endonuclease</keyword>
<organism evidence="10 14">
    <name type="scientific">Clostridium botulinum</name>
    <dbReference type="NCBI Taxonomy" id="1491"/>
    <lineage>
        <taxon>Bacteria</taxon>
        <taxon>Bacillati</taxon>
        <taxon>Bacillota</taxon>
        <taxon>Clostridia</taxon>
        <taxon>Eubacteriales</taxon>
        <taxon>Clostridiaceae</taxon>
        <taxon>Clostridium</taxon>
    </lineage>
</organism>
<feature type="binding site" evidence="8">
    <location>
        <position position="278"/>
    </location>
    <ligand>
        <name>Zn(2+)</name>
        <dbReference type="ChEBI" id="CHEBI:29105"/>
        <label>2</label>
        <note>catalytic</note>
    </ligand>
</feature>
<comment type="function">
    <text evidence="8">Zinc phosphodiesterase, which displays some tRNA 3'-processing endonuclease activity. Probably involved in tRNA maturation, by removing a 3'-trailer from precursor tRNA.</text>
</comment>
<comment type="cofactor">
    <cofactor evidence="8">
        <name>Zn(2+)</name>
        <dbReference type="ChEBI" id="CHEBI:29105"/>
    </cofactor>
    <text evidence="8">Binds 2 Zn(2+) ions.</text>
</comment>
<comment type="similarity">
    <text evidence="8">Belongs to the RNase Z family.</text>
</comment>
<feature type="binding site" evidence="8">
    <location>
        <position position="61"/>
    </location>
    <ligand>
        <name>Zn(2+)</name>
        <dbReference type="ChEBI" id="CHEBI:29105"/>
        <label>1</label>
        <note>catalytic</note>
    </ligand>
</feature>
<keyword evidence="6 8" id="KW-0378">Hydrolase</keyword>
<evidence type="ECO:0000313" key="14">
    <source>
        <dbReference type="Proteomes" id="UP000476820"/>
    </source>
</evidence>
<keyword evidence="7 8" id="KW-0862">Zinc</keyword>
<dbReference type="Pfam" id="PF23023">
    <property type="entry name" value="Anti-Pycsar_Apyc1"/>
    <property type="match status" value="1"/>
</dbReference>
<dbReference type="CDD" id="cd07717">
    <property type="entry name" value="RNaseZ_ZiPD-like_MBL-fold"/>
    <property type="match status" value="1"/>
</dbReference>